<keyword evidence="1" id="KW-0812">Transmembrane</keyword>
<evidence type="ECO:0000256" key="1">
    <source>
        <dbReference type="SAM" id="Phobius"/>
    </source>
</evidence>
<evidence type="ECO:0000313" key="3">
    <source>
        <dbReference type="Proteomes" id="UP001169242"/>
    </source>
</evidence>
<accession>A0AA42DMA6</accession>
<feature type="transmembrane region" description="Helical" evidence="1">
    <location>
        <begin position="16"/>
        <end position="39"/>
    </location>
</feature>
<dbReference type="RefSeq" id="WP_271011957.1">
    <property type="nucleotide sequence ID" value="NZ_JAQIFT010000040.1"/>
</dbReference>
<keyword evidence="3" id="KW-1185">Reference proteome</keyword>
<protein>
    <submittedName>
        <fullName evidence="2">Uncharacterized protein</fullName>
    </submittedName>
</protein>
<sequence length="673" mass="80669">MIIDYIINNQLYIDKATYIAIVGSQIAIYGILMTFYQFVASFQGNSDSVTKYLGVNLTEYFVKKKVSSFNLIVSRPYFYILFILEVLYKPILNIYDNYFPENLICILNFLWYSFVIFYFVIFIILFWQCTQSILILKRISLPKRNGTIIRDINRIFLKKTLKERMSIRSIDLLKYDMRYLKEAIKEDNNPRMLQSLYNDLIIEIFDSYISNKKKEINIIIEKKKIVKNQVEWVYNAQMECDLLKEIYNENYFIIDEELKKYICVLHLNLIKLLMIRASAEGCEHINQEFYPQELFVFGEKNSLLDCKDWEELTINIFKNSDLEIKKQLINSLYNGYCSTGTMFQEYCNQCILHLIRMNIDEIFSENKSQNEFAQIFGNLIRTKEFNNYYANIIRNKLISYNDRDAVEMVKLLNKENCTYVFSYIIIYYSIYKFRFDWEYINIAVMKALWNNHGNMNENYDKLIKEFKESNIEHRFSKSMYDKLIEYLQKPLTGSLLNSIYEEDIINMFYITIIKLCVLEQSYNDYENKANDYPLIYFINELSNYNELIQHNKVKEMVLNMQYRYFEKIEHIPQKLNISLRNLLLTNINITSEFLSVEPRYTYNNSIGQYALIKLSEAKERNIIPKELIRKAYLAKNISIDGYIDFLDKECHLCGCDLNYVQKEKMKEYLLNII</sequence>
<keyword evidence="1" id="KW-0472">Membrane</keyword>
<evidence type="ECO:0000313" key="2">
    <source>
        <dbReference type="EMBL" id="MDA3731590.1"/>
    </source>
</evidence>
<gene>
    <name evidence="2" type="ORF">PBV87_08895</name>
</gene>
<reference evidence="2" key="1">
    <citation type="journal article" date="2023" name="Int. J. Syst. Evol. Microbiol.">
        <title>&lt;i&gt;Holtiella tumoricola&lt;/i&gt; gen. nov. sp. nov., isolated from a human clinical sample.</title>
        <authorList>
            <person name="Allen-Vercoe E."/>
            <person name="Daigneault M.C."/>
            <person name="Vancuren S.J."/>
            <person name="Cochrane K."/>
            <person name="O'Neal L.L."/>
            <person name="Sankaranarayanan K."/>
            <person name="Lawson P.A."/>
        </authorList>
    </citation>
    <scope>NUCLEOTIDE SEQUENCE</scope>
    <source>
        <strain evidence="2">CC70A</strain>
    </source>
</reference>
<feature type="transmembrane region" description="Helical" evidence="1">
    <location>
        <begin position="107"/>
        <end position="127"/>
    </location>
</feature>
<dbReference type="AlphaFoldDB" id="A0AA42DMA6"/>
<name>A0AA42DMA6_9FIRM</name>
<feature type="transmembrane region" description="Helical" evidence="1">
    <location>
        <begin position="77"/>
        <end position="95"/>
    </location>
</feature>
<dbReference type="EMBL" id="JAQIFT010000040">
    <property type="protein sequence ID" value="MDA3731590.1"/>
    <property type="molecule type" value="Genomic_DNA"/>
</dbReference>
<dbReference type="Proteomes" id="UP001169242">
    <property type="component" value="Unassembled WGS sequence"/>
</dbReference>
<comment type="caution">
    <text evidence="2">The sequence shown here is derived from an EMBL/GenBank/DDBJ whole genome shotgun (WGS) entry which is preliminary data.</text>
</comment>
<organism evidence="2 3">
    <name type="scientific">Holtiella tumoricola</name>
    <dbReference type="NCBI Taxonomy" id="3018743"/>
    <lineage>
        <taxon>Bacteria</taxon>
        <taxon>Bacillati</taxon>
        <taxon>Bacillota</taxon>
        <taxon>Clostridia</taxon>
        <taxon>Lachnospirales</taxon>
        <taxon>Cellulosilyticaceae</taxon>
        <taxon>Holtiella</taxon>
    </lineage>
</organism>
<proteinExistence type="predicted"/>
<keyword evidence="1" id="KW-1133">Transmembrane helix</keyword>